<dbReference type="PANTHER" id="PTHR30483:SF6">
    <property type="entry name" value="PERIPLASMIC BINDING PROTEIN OF ABC TRANSPORTER FOR NATURAL AMINO ACIDS"/>
    <property type="match status" value="1"/>
</dbReference>
<dbReference type="Gene3D" id="3.40.50.2300">
    <property type="match status" value="2"/>
</dbReference>
<dbReference type="GO" id="GO:0006865">
    <property type="term" value="P:amino acid transport"/>
    <property type="evidence" value="ECO:0007669"/>
    <property type="project" value="UniProtKB-KW"/>
</dbReference>
<keyword evidence="2 4" id="KW-0732">Signal</keyword>
<feature type="signal peptide" evidence="4">
    <location>
        <begin position="1"/>
        <end position="26"/>
    </location>
</feature>
<gene>
    <name evidence="6" type="ORF">DFH01_27400</name>
</gene>
<feature type="chain" id="PRO_5016468266" evidence="4">
    <location>
        <begin position="27"/>
        <end position="410"/>
    </location>
</feature>
<dbReference type="AlphaFoldDB" id="A0A317F905"/>
<organism evidence="6 7">
    <name type="scientific">Falsiroseomonas bella</name>
    <dbReference type="NCBI Taxonomy" id="2184016"/>
    <lineage>
        <taxon>Bacteria</taxon>
        <taxon>Pseudomonadati</taxon>
        <taxon>Pseudomonadota</taxon>
        <taxon>Alphaproteobacteria</taxon>
        <taxon>Acetobacterales</taxon>
        <taxon>Roseomonadaceae</taxon>
        <taxon>Falsiroseomonas</taxon>
    </lineage>
</organism>
<proteinExistence type="inferred from homology"/>
<evidence type="ECO:0000256" key="2">
    <source>
        <dbReference type="ARBA" id="ARBA00022729"/>
    </source>
</evidence>
<sequence length="410" mass="43774">MTKFRIGRRAALRRAAGALYATSAAGAVSSFAIGGKAFSQGAPIVFGALPPLTGAGGPYGPAMLRAIQAVVEEANAAGGIRGRQIRVVAEDDQTNPDAGVRGARKLIDVDRVSAMMGTWASSVTTAVAPLCWENRVPLFTVSGADSITLLPHQGFIFRTQPNSKLQIETGADFLLRQGARRIFHLAAQSPFAQSSQDVLVAKFRAAGGEVVGYTVYEREKTAFRSEVDAIMRARADTVFLNGYLPDVTILLRELFRAGFDGRRFAPAYAINQNLLNSLPHEVTNGAMTWQPSPDVDSGAFKRLERLFGNTAVDPYSAQTNDHAALAILAAAAAGDAGGVAIRDNVRRISQGDGEKVDNVTDGLRALAAGRAINYEGSSGPVEFDERGDIRGTKFRYERAAGGRFELVELR</sequence>
<evidence type="ECO:0000256" key="3">
    <source>
        <dbReference type="ARBA" id="ARBA00022970"/>
    </source>
</evidence>
<dbReference type="InterPro" id="IPR006311">
    <property type="entry name" value="TAT_signal"/>
</dbReference>
<dbReference type="SUPFAM" id="SSF53822">
    <property type="entry name" value="Periplasmic binding protein-like I"/>
    <property type="match status" value="1"/>
</dbReference>
<keyword evidence="7" id="KW-1185">Reference proteome</keyword>
<dbReference type="EMBL" id="QGNA01000009">
    <property type="protein sequence ID" value="PWS34056.1"/>
    <property type="molecule type" value="Genomic_DNA"/>
</dbReference>
<evidence type="ECO:0000313" key="7">
    <source>
        <dbReference type="Proteomes" id="UP000245765"/>
    </source>
</evidence>
<evidence type="ECO:0000256" key="4">
    <source>
        <dbReference type="SAM" id="SignalP"/>
    </source>
</evidence>
<dbReference type="InterPro" id="IPR028082">
    <property type="entry name" value="Peripla_BP_I"/>
</dbReference>
<dbReference type="Proteomes" id="UP000245765">
    <property type="component" value="Unassembled WGS sequence"/>
</dbReference>
<keyword evidence="3" id="KW-0029">Amino-acid transport</keyword>
<comment type="caution">
    <text evidence="6">The sequence shown here is derived from an EMBL/GenBank/DDBJ whole genome shotgun (WGS) entry which is preliminary data.</text>
</comment>
<evidence type="ECO:0000259" key="5">
    <source>
        <dbReference type="Pfam" id="PF13458"/>
    </source>
</evidence>
<evidence type="ECO:0000256" key="1">
    <source>
        <dbReference type="ARBA" id="ARBA00010062"/>
    </source>
</evidence>
<keyword evidence="3" id="KW-0813">Transport</keyword>
<dbReference type="Pfam" id="PF13458">
    <property type="entry name" value="Peripla_BP_6"/>
    <property type="match status" value="1"/>
</dbReference>
<protein>
    <submittedName>
        <fullName evidence="6">ABC transporter substrate-binding protein</fullName>
    </submittedName>
</protein>
<reference evidence="7" key="1">
    <citation type="submission" date="2018-05" db="EMBL/GenBank/DDBJ databases">
        <authorList>
            <person name="Du Z."/>
            <person name="Wang X."/>
        </authorList>
    </citation>
    <scope>NUCLEOTIDE SEQUENCE [LARGE SCALE GENOMIC DNA]</scope>
    <source>
        <strain evidence="7">CQN31</strain>
    </source>
</reference>
<dbReference type="OrthoDB" id="7374472at2"/>
<dbReference type="InterPro" id="IPR028081">
    <property type="entry name" value="Leu-bd"/>
</dbReference>
<comment type="similarity">
    <text evidence="1">Belongs to the leucine-binding protein family.</text>
</comment>
<dbReference type="RefSeq" id="WP_109873717.1">
    <property type="nucleotide sequence ID" value="NZ_QGNA01000009.1"/>
</dbReference>
<name>A0A317F905_9PROT</name>
<accession>A0A317F905</accession>
<dbReference type="PROSITE" id="PS51318">
    <property type="entry name" value="TAT"/>
    <property type="match status" value="1"/>
</dbReference>
<evidence type="ECO:0000313" key="6">
    <source>
        <dbReference type="EMBL" id="PWS34056.1"/>
    </source>
</evidence>
<feature type="domain" description="Leucine-binding protein" evidence="5">
    <location>
        <begin position="43"/>
        <end position="383"/>
    </location>
</feature>
<dbReference type="PANTHER" id="PTHR30483">
    <property type="entry name" value="LEUCINE-SPECIFIC-BINDING PROTEIN"/>
    <property type="match status" value="1"/>
</dbReference>
<dbReference type="InterPro" id="IPR051010">
    <property type="entry name" value="BCAA_transport"/>
</dbReference>